<sequence>MEAMDIQLAQFKANLLRLNREELLAIFYINYVKEMRRALGTQK</sequence>
<comment type="caution">
    <text evidence="1">The sequence shown here is derived from an EMBL/GenBank/DDBJ whole genome shotgun (WGS) entry which is preliminary data.</text>
</comment>
<name>X1IHZ2_9ZZZZ</name>
<dbReference type="AlphaFoldDB" id="X1IHZ2"/>
<organism evidence="1">
    <name type="scientific">marine sediment metagenome</name>
    <dbReference type="NCBI Taxonomy" id="412755"/>
    <lineage>
        <taxon>unclassified sequences</taxon>
        <taxon>metagenomes</taxon>
        <taxon>ecological metagenomes</taxon>
    </lineage>
</organism>
<reference evidence="1" key="1">
    <citation type="journal article" date="2014" name="Front. Microbiol.">
        <title>High frequency of phylogenetically diverse reductive dehalogenase-homologous genes in deep subseafloor sedimentary metagenomes.</title>
        <authorList>
            <person name="Kawai M."/>
            <person name="Futagami T."/>
            <person name="Toyoda A."/>
            <person name="Takaki Y."/>
            <person name="Nishi S."/>
            <person name="Hori S."/>
            <person name="Arai W."/>
            <person name="Tsubouchi T."/>
            <person name="Morono Y."/>
            <person name="Uchiyama I."/>
            <person name="Ito T."/>
            <person name="Fujiyama A."/>
            <person name="Inagaki F."/>
            <person name="Takami H."/>
        </authorList>
    </citation>
    <scope>NUCLEOTIDE SEQUENCE</scope>
    <source>
        <strain evidence="1">Expedition CK06-06</strain>
    </source>
</reference>
<protein>
    <submittedName>
        <fullName evidence="1">Uncharacterized protein</fullName>
    </submittedName>
</protein>
<proteinExistence type="predicted"/>
<gene>
    <name evidence="1" type="ORF">S03H2_52412</name>
</gene>
<accession>X1IHZ2</accession>
<dbReference type="EMBL" id="BARU01033292">
    <property type="protein sequence ID" value="GAH65749.1"/>
    <property type="molecule type" value="Genomic_DNA"/>
</dbReference>
<evidence type="ECO:0000313" key="1">
    <source>
        <dbReference type="EMBL" id="GAH65749.1"/>
    </source>
</evidence>